<dbReference type="GO" id="GO:0005615">
    <property type="term" value="C:extracellular space"/>
    <property type="evidence" value="ECO:0007669"/>
    <property type="project" value="TreeGrafter"/>
</dbReference>
<reference evidence="4 5" key="1">
    <citation type="submission" date="2023-03" db="EMBL/GenBank/DDBJ databases">
        <title>High-quality genome of Scylla paramamosain provides insights in environmental adaptation.</title>
        <authorList>
            <person name="Zhang L."/>
        </authorList>
    </citation>
    <scope>NUCLEOTIDE SEQUENCE [LARGE SCALE GENOMIC DNA]</scope>
    <source>
        <strain evidence="4">LZ_2023a</strain>
        <tissue evidence="4">Muscle</tissue>
    </source>
</reference>
<protein>
    <recommendedName>
        <fullName evidence="6">Cuticle protein</fullName>
    </recommendedName>
</protein>
<feature type="region of interest" description="Disordered" evidence="3">
    <location>
        <begin position="222"/>
        <end position="295"/>
    </location>
</feature>
<dbReference type="GO" id="GO:0042302">
    <property type="term" value="F:structural constituent of cuticle"/>
    <property type="evidence" value="ECO:0007669"/>
    <property type="project" value="UniProtKB-UniRule"/>
</dbReference>
<name>A0AAW0U0T0_SCYPA</name>
<dbReference type="InterPro" id="IPR051217">
    <property type="entry name" value="Insect_Cuticle_Struc_Prot"/>
</dbReference>
<evidence type="ECO:0000256" key="3">
    <source>
        <dbReference type="SAM" id="MobiDB-lite"/>
    </source>
</evidence>
<dbReference type="GO" id="GO:0031012">
    <property type="term" value="C:extracellular matrix"/>
    <property type="evidence" value="ECO:0007669"/>
    <property type="project" value="TreeGrafter"/>
</dbReference>
<dbReference type="Proteomes" id="UP001487740">
    <property type="component" value="Unassembled WGS sequence"/>
</dbReference>
<feature type="region of interest" description="Disordered" evidence="3">
    <location>
        <begin position="323"/>
        <end position="355"/>
    </location>
</feature>
<feature type="region of interest" description="Disordered" evidence="3">
    <location>
        <begin position="123"/>
        <end position="153"/>
    </location>
</feature>
<feature type="compositionally biased region" description="Basic and acidic residues" evidence="3">
    <location>
        <begin position="269"/>
        <end position="278"/>
    </location>
</feature>
<evidence type="ECO:0000256" key="2">
    <source>
        <dbReference type="PROSITE-ProRule" id="PRU00497"/>
    </source>
</evidence>
<feature type="region of interest" description="Disordered" evidence="3">
    <location>
        <begin position="423"/>
        <end position="473"/>
    </location>
</feature>
<keyword evidence="5" id="KW-1185">Reference proteome</keyword>
<sequence length="473" mass="54394">MLLSHPNPDSRADIPPLPHPNGRAAVPPHPDSRAAVPPPTSNGRAAVTLPTLTVMPLSCCFTLLTNTCTTTSAARRHHQKSLPGMDDSRHKIVPDNASHRWRTTRILLVASLAAVAFGEKVSHDHDHDPYDNDRYDSDPYDDRGHHRGSSYDDSYNKKPDYNFHYKVKDKYYNDFGHWEERKGYLTNGWYYVVLPDYRRQNVHYTVDGNKGYVATVTYTHEPKPKYKNHKGGHNHGSYEDDSYKPRSYEDDTYKSGSSEHGPYRPKPTYKPDSHEHVTKPRLPTPATVGEQPASSWPWEENVASTILLVASLATIAFAEKVSHEHDPDPYDNDRYDSDPYDDRGHHGGSSYDDSYNKKPDYNFHYRVKDKYYNDFGHWEERKGYVTKGSYDVVLPDYRRQEVHYIVDGKKGYVAKVTYTPVKKDEYHKGGHNHGSYKDDSNKSGSSEHGQYRPRPSYKPDSQEYGPYTPRPYY</sequence>
<dbReference type="PANTHER" id="PTHR12236">
    <property type="entry name" value="STRUCTURAL CONTITUENT OF CUTICLE"/>
    <property type="match status" value="1"/>
</dbReference>
<dbReference type="PANTHER" id="PTHR12236:SF79">
    <property type="entry name" value="CUTICULAR PROTEIN 50CB-RELATED"/>
    <property type="match status" value="1"/>
</dbReference>
<proteinExistence type="predicted"/>
<gene>
    <name evidence="4" type="ORF">O3P69_014701</name>
</gene>
<feature type="compositionally biased region" description="Basic and acidic residues" evidence="3">
    <location>
        <begin position="236"/>
        <end position="253"/>
    </location>
</feature>
<feature type="region of interest" description="Disordered" evidence="3">
    <location>
        <begin position="1"/>
        <end position="42"/>
    </location>
</feature>
<dbReference type="Pfam" id="PF00379">
    <property type="entry name" value="Chitin_bind_4"/>
    <property type="match status" value="2"/>
</dbReference>
<dbReference type="EMBL" id="JARAKH010000022">
    <property type="protein sequence ID" value="KAK8392505.1"/>
    <property type="molecule type" value="Genomic_DNA"/>
</dbReference>
<organism evidence="4 5">
    <name type="scientific">Scylla paramamosain</name>
    <name type="common">Mud crab</name>
    <dbReference type="NCBI Taxonomy" id="85552"/>
    <lineage>
        <taxon>Eukaryota</taxon>
        <taxon>Metazoa</taxon>
        <taxon>Ecdysozoa</taxon>
        <taxon>Arthropoda</taxon>
        <taxon>Crustacea</taxon>
        <taxon>Multicrustacea</taxon>
        <taxon>Malacostraca</taxon>
        <taxon>Eumalacostraca</taxon>
        <taxon>Eucarida</taxon>
        <taxon>Decapoda</taxon>
        <taxon>Pleocyemata</taxon>
        <taxon>Brachyura</taxon>
        <taxon>Eubrachyura</taxon>
        <taxon>Portunoidea</taxon>
        <taxon>Portunidae</taxon>
        <taxon>Portuninae</taxon>
        <taxon>Scylla</taxon>
    </lineage>
</organism>
<evidence type="ECO:0008006" key="6">
    <source>
        <dbReference type="Google" id="ProtNLM"/>
    </source>
</evidence>
<dbReference type="AlphaFoldDB" id="A0AAW0U0T0"/>
<evidence type="ECO:0000256" key="1">
    <source>
        <dbReference type="ARBA" id="ARBA00022460"/>
    </source>
</evidence>
<comment type="caution">
    <text evidence="4">The sequence shown here is derived from an EMBL/GenBank/DDBJ whole genome shotgun (WGS) entry which is preliminary data.</text>
</comment>
<accession>A0AAW0U0T0</accession>
<evidence type="ECO:0000313" key="4">
    <source>
        <dbReference type="EMBL" id="KAK8392505.1"/>
    </source>
</evidence>
<dbReference type="InterPro" id="IPR000618">
    <property type="entry name" value="Insect_cuticle"/>
</dbReference>
<evidence type="ECO:0000313" key="5">
    <source>
        <dbReference type="Proteomes" id="UP001487740"/>
    </source>
</evidence>
<feature type="compositionally biased region" description="Basic and acidic residues" evidence="3">
    <location>
        <begin position="123"/>
        <end position="144"/>
    </location>
</feature>
<dbReference type="PROSITE" id="PS51155">
    <property type="entry name" value="CHIT_BIND_RR_2"/>
    <property type="match status" value="2"/>
</dbReference>
<feature type="compositionally biased region" description="Basic and acidic residues" evidence="3">
    <location>
        <begin position="323"/>
        <end position="345"/>
    </location>
</feature>
<keyword evidence="1 2" id="KW-0193">Cuticle</keyword>